<evidence type="ECO:0000313" key="1">
    <source>
        <dbReference type="EMBL" id="KAJ0218004.1"/>
    </source>
</evidence>
<name>A0A9R1XM56_LACSA</name>
<organism evidence="1 2">
    <name type="scientific">Lactuca sativa</name>
    <name type="common">Garden lettuce</name>
    <dbReference type="NCBI Taxonomy" id="4236"/>
    <lineage>
        <taxon>Eukaryota</taxon>
        <taxon>Viridiplantae</taxon>
        <taxon>Streptophyta</taxon>
        <taxon>Embryophyta</taxon>
        <taxon>Tracheophyta</taxon>
        <taxon>Spermatophyta</taxon>
        <taxon>Magnoliopsida</taxon>
        <taxon>eudicotyledons</taxon>
        <taxon>Gunneridae</taxon>
        <taxon>Pentapetalae</taxon>
        <taxon>asterids</taxon>
        <taxon>campanulids</taxon>
        <taxon>Asterales</taxon>
        <taxon>Asteraceae</taxon>
        <taxon>Cichorioideae</taxon>
        <taxon>Cichorieae</taxon>
        <taxon>Lactucinae</taxon>
        <taxon>Lactuca</taxon>
    </lineage>
</organism>
<evidence type="ECO:0000313" key="2">
    <source>
        <dbReference type="Proteomes" id="UP000235145"/>
    </source>
</evidence>
<comment type="caution">
    <text evidence="1">The sequence shown here is derived from an EMBL/GenBank/DDBJ whole genome shotgun (WGS) entry which is preliminary data.</text>
</comment>
<sequence length="103" mass="12000">MKTLLEEKLEAWEDEESLYFLKKLVSAKPKNIGWKFMMVRLLKEMGEILTQNPLSLKALFENALLIDSCREGDAVIMRLEKALEIAEEKKEKESLLDFVSSHR</sequence>
<protein>
    <submittedName>
        <fullName evidence="1">Uncharacterized protein</fullName>
    </submittedName>
</protein>
<reference evidence="1 2" key="1">
    <citation type="journal article" date="2017" name="Nat. Commun.">
        <title>Genome assembly with in vitro proximity ligation data and whole-genome triplication in lettuce.</title>
        <authorList>
            <person name="Reyes-Chin-Wo S."/>
            <person name="Wang Z."/>
            <person name="Yang X."/>
            <person name="Kozik A."/>
            <person name="Arikit S."/>
            <person name="Song C."/>
            <person name="Xia L."/>
            <person name="Froenicke L."/>
            <person name="Lavelle D.O."/>
            <person name="Truco M.J."/>
            <person name="Xia R."/>
            <person name="Zhu S."/>
            <person name="Xu C."/>
            <person name="Xu H."/>
            <person name="Xu X."/>
            <person name="Cox K."/>
            <person name="Korf I."/>
            <person name="Meyers B.C."/>
            <person name="Michelmore R.W."/>
        </authorList>
    </citation>
    <scope>NUCLEOTIDE SEQUENCE [LARGE SCALE GENOMIC DNA]</scope>
    <source>
        <strain evidence="2">cv. Salinas</strain>
        <tissue evidence="1">Seedlings</tissue>
    </source>
</reference>
<gene>
    <name evidence="1" type="ORF">LSAT_V11C300147430</name>
</gene>
<keyword evidence="2" id="KW-1185">Reference proteome</keyword>
<proteinExistence type="predicted"/>
<dbReference type="Proteomes" id="UP000235145">
    <property type="component" value="Unassembled WGS sequence"/>
</dbReference>
<accession>A0A9R1XM56</accession>
<dbReference type="AlphaFoldDB" id="A0A9R1XM56"/>
<dbReference type="EMBL" id="NBSK02000003">
    <property type="protein sequence ID" value="KAJ0218004.1"/>
    <property type="molecule type" value="Genomic_DNA"/>
</dbReference>